<gene>
    <name evidence="8" type="ORF">SAMN06265374_3717</name>
</gene>
<protein>
    <recommendedName>
        <fullName evidence="1">site-specific DNA-methyltransferase (adenine-specific)</fullName>
        <ecNumber evidence="1">2.1.1.72</ecNumber>
    </recommendedName>
</protein>
<dbReference type="PANTHER" id="PTHR33841">
    <property type="entry name" value="DNA METHYLTRANSFERASE YEEA-RELATED"/>
    <property type="match status" value="1"/>
</dbReference>
<comment type="catalytic activity">
    <reaction evidence="5">
        <text>a 2'-deoxyadenosine in DNA + S-adenosyl-L-methionine = an N(6)-methyl-2'-deoxyadenosine in DNA + S-adenosyl-L-homocysteine + H(+)</text>
        <dbReference type="Rhea" id="RHEA:15197"/>
        <dbReference type="Rhea" id="RHEA-COMP:12418"/>
        <dbReference type="Rhea" id="RHEA-COMP:12419"/>
        <dbReference type="ChEBI" id="CHEBI:15378"/>
        <dbReference type="ChEBI" id="CHEBI:57856"/>
        <dbReference type="ChEBI" id="CHEBI:59789"/>
        <dbReference type="ChEBI" id="CHEBI:90615"/>
        <dbReference type="ChEBI" id="CHEBI:90616"/>
        <dbReference type="EC" id="2.1.1.72"/>
    </reaction>
</comment>
<dbReference type="Pfam" id="PF07669">
    <property type="entry name" value="Eco57I"/>
    <property type="match status" value="1"/>
</dbReference>
<organism evidence="8 9">
    <name type="scientific">Roseibium denhamense</name>
    <dbReference type="NCBI Taxonomy" id="76305"/>
    <lineage>
        <taxon>Bacteria</taxon>
        <taxon>Pseudomonadati</taxon>
        <taxon>Pseudomonadota</taxon>
        <taxon>Alphaproteobacteria</taxon>
        <taxon>Hyphomicrobiales</taxon>
        <taxon>Stappiaceae</taxon>
        <taxon>Roseibium</taxon>
    </lineage>
</organism>
<accession>A0ABY1PFJ7</accession>
<feature type="domain" description="MmeI-like target recognition" evidence="7">
    <location>
        <begin position="1125"/>
        <end position="1190"/>
    </location>
</feature>
<evidence type="ECO:0000313" key="9">
    <source>
        <dbReference type="Proteomes" id="UP001157914"/>
    </source>
</evidence>
<dbReference type="InterPro" id="IPR002052">
    <property type="entry name" value="DNA_methylase_N6_adenine_CS"/>
</dbReference>
<evidence type="ECO:0000259" key="7">
    <source>
        <dbReference type="Pfam" id="PF20466"/>
    </source>
</evidence>
<dbReference type="PROSITE" id="PS00092">
    <property type="entry name" value="N6_MTASE"/>
    <property type="match status" value="1"/>
</dbReference>
<dbReference type="SUPFAM" id="SSF53335">
    <property type="entry name" value="S-adenosyl-L-methionine-dependent methyltransferases"/>
    <property type="match status" value="1"/>
</dbReference>
<dbReference type="Pfam" id="PF20466">
    <property type="entry name" value="MmeI_TRD"/>
    <property type="match status" value="1"/>
</dbReference>
<feature type="domain" description="Type II methyltransferase M.TaqI-like" evidence="6">
    <location>
        <begin position="621"/>
        <end position="887"/>
    </location>
</feature>
<dbReference type="PRINTS" id="PR00507">
    <property type="entry name" value="N12N6MTFRASE"/>
</dbReference>
<keyword evidence="3" id="KW-0808">Transferase</keyword>
<evidence type="ECO:0000259" key="6">
    <source>
        <dbReference type="Pfam" id="PF07669"/>
    </source>
</evidence>
<name>A0ABY1PFJ7_9HYPH</name>
<keyword evidence="4" id="KW-0949">S-adenosyl-L-methionine</keyword>
<evidence type="ECO:0000256" key="5">
    <source>
        <dbReference type="ARBA" id="ARBA00047942"/>
    </source>
</evidence>
<proteinExistence type="predicted"/>
<dbReference type="InterPro" id="IPR050953">
    <property type="entry name" value="N4_N6_ade-DNA_methylase"/>
</dbReference>
<evidence type="ECO:0000256" key="4">
    <source>
        <dbReference type="ARBA" id="ARBA00022691"/>
    </source>
</evidence>
<dbReference type="GO" id="GO:0008168">
    <property type="term" value="F:methyltransferase activity"/>
    <property type="evidence" value="ECO:0007669"/>
    <property type="project" value="UniProtKB-KW"/>
</dbReference>
<sequence>MVRTETTNPDFEWLDHARPVGLVVARSVLSDLGLVPERQTRSDSVQAAEFINIDEDGAALSDPWGFFETVLEWDEALVSGAPGGPELPASARSDLRELQTELEATWAITDRKNPEDLTLLVRIEDPGVDLDKRGALEGWEATPHQRFERLLRETSAERGVLIGDDELRLVYAPRGETSGWIIWPLRELTSVAGRVLLGGLKLMLGRSRLFVGRAEQRLPALLKKSRDEQASVSIALSEQVLGALHEMLRGLYQSDRELFGDLAANRPQHLYEGILTVLMRLVFVLYAEDRDLLPSQTDARSRAIYDEGYSARGLHDRLLEDKALHPDTMNERVGAWGRLLALFRLIHAGDPSGWVKGRGGELFDPDRFPFLEARKAVSDAPKVLRVSDSCILSILDGLRMLKGERLSYRTLDVEQIGSVYETVMGFTVEKLRNPALAIKAGKNNKVPVFIDLEELLKTAPGKRAKYLKDNADRTSLGSATEKALKAAKTQEDLAAALDGIVDERASPGRHVAPAETPVLQPTDERRGTGSHYTPRSLTEPIVRQALEPIFDRIGEDAKPDNILEIKICDPAMGSGAFLVEACRAMAARLTKAWERWPRERPKLPQDEDEDLHARRLVAQRCLYGVDKNRMATDLGRLSLWLATLARDHEFTFLNHALKTGDSLVGLTKAQIADLTWDEPGAGRPLLRKVVLEAIDKAEKGRDAIQHAPDDVTLAIQEVRNRTVEKELTAIRALGDGLLATFFGASKPKPRKEALIALQAAMTERMQPDWDKAAQLQTELRTQGGHPLQPFHWELEFPEVFDRENPGFDAMVGNPPFLGGRSISTRNGASYIAWLKHGRDDVDGGADLVAHFFRRAYSLLRQKGAMGLIASNTIAQGDTRETGLRTIIANRGSLYRATSRLKWPGDAAVVVSTVHIGKVLPDNELPTILLDERPVDRISAFLVPGLNDESPARLSQNENLAFQGSIILGMGFTFDDKAAEKGTASSLSDMERILEDPHNAERIKPYLGGEEINNDPRHWHHRYVIDFEDFPLCRDKELQLWSDSSEDDRTLMLRKGVVPRDYNRPVAADWPKLLDIVERYVKPDREKSKNKDVRAYPWWRHWRPRPELTEAMVGKDTGFALSRVSPHLELGPVPSSTTFADSCVVFAVEPVLYLAVLQSRIHETWARFFSSSMKDDLRYAPSDCFATFPFPLDYVTNAELEDIGRRYLDHRAQLMAAADEGMTPTYNKFHDPYCQAPAIVELRRLHAEMDQAVLEAYGWEDLATEAEPVFLTEETENEFTYQARLFWPSAFRDEVLARLIDLNKVRAAEETAGAGHAAAMLDKPVAPKRRGKGRRIDMDLGGERQMDFTLGDD</sequence>
<dbReference type="Gene3D" id="3.40.50.150">
    <property type="entry name" value="Vaccinia Virus protein VP39"/>
    <property type="match status" value="1"/>
</dbReference>
<dbReference type="InterPro" id="IPR029063">
    <property type="entry name" value="SAM-dependent_MTases_sf"/>
</dbReference>
<dbReference type="PANTHER" id="PTHR33841:SF1">
    <property type="entry name" value="DNA METHYLTRANSFERASE A"/>
    <property type="match status" value="1"/>
</dbReference>
<evidence type="ECO:0000256" key="3">
    <source>
        <dbReference type="ARBA" id="ARBA00022679"/>
    </source>
</evidence>
<keyword evidence="9" id="KW-1185">Reference proteome</keyword>
<evidence type="ECO:0000313" key="8">
    <source>
        <dbReference type="EMBL" id="SMP33334.1"/>
    </source>
</evidence>
<dbReference type="EMBL" id="FXTT01000005">
    <property type="protein sequence ID" value="SMP33334.1"/>
    <property type="molecule type" value="Genomic_DNA"/>
</dbReference>
<keyword evidence="2 8" id="KW-0489">Methyltransferase</keyword>
<evidence type="ECO:0000256" key="1">
    <source>
        <dbReference type="ARBA" id="ARBA00011900"/>
    </source>
</evidence>
<dbReference type="EC" id="2.1.1.72" evidence="1"/>
<comment type="caution">
    <text evidence="8">The sequence shown here is derived from an EMBL/GenBank/DDBJ whole genome shotgun (WGS) entry which is preliminary data.</text>
</comment>
<evidence type="ECO:0000256" key="2">
    <source>
        <dbReference type="ARBA" id="ARBA00022603"/>
    </source>
</evidence>
<dbReference type="Proteomes" id="UP001157914">
    <property type="component" value="Unassembled WGS sequence"/>
</dbReference>
<dbReference type="InterPro" id="IPR011639">
    <property type="entry name" value="MethylTrfase_TaqI-like_dom"/>
</dbReference>
<dbReference type="InterPro" id="IPR046820">
    <property type="entry name" value="MmeI_TRD"/>
</dbReference>
<reference evidence="8 9" key="1">
    <citation type="submission" date="2017-05" db="EMBL/GenBank/DDBJ databases">
        <authorList>
            <person name="Varghese N."/>
            <person name="Submissions S."/>
        </authorList>
    </citation>
    <scope>NUCLEOTIDE SEQUENCE [LARGE SCALE GENOMIC DNA]</scope>
    <source>
        <strain evidence="8 9">DSM 15949</strain>
    </source>
</reference>
<dbReference type="GO" id="GO:0032259">
    <property type="term" value="P:methylation"/>
    <property type="evidence" value="ECO:0007669"/>
    <property type="project" value="UniProtKB-KW"/>
</dbReference>